<proteinExistence type="predicted"/>
<gene>
    <name evidence="1" type="ORF">CCAM_LOCUS20656</name>
</gene>
<dbReference type="Proteomes" id="UP000595140">
    <property type="component" value="Unassembled WGS sequence"/>
</dbReference>
<keyword evidence="2" id="KW-1185">Reference proteome</keyword>
<dbReference type="AlphaFoldDB" id="A0A484LQR3"/>
<evidence type="ECO:0000313" key="1">
    <source>
        <dbReference type="EMBL" id="VFQ78880.1"/>
    </source>
</evidence>
<name>A0A484LQR3_9ASTE</name>
<reference evidence="1 2" key="1">
    <citation type="submission" date="2018-04" db="EMBL/GenBank/DDBJ databases">
        <authorList>
            <person name="Vogel A."/>
        </authorList>
    </citation>
    <scope>NUCLEOTIDE SEQUENCE [LARGE SCALE GENOMIC DNA]</scope>
</reference>
<evidence type="ECO:0000313" key="2">
    <source>
        <dbReference type="Proteomes" id="UP000595140"/>
    </source>
</evidence>
<sequence length="150" mass="16779">MDMNCRTFWSACVYIESMDPRKFGGEPGMEDMGAIGDVNGAGVGMVIMGARIEVMGEDKEVFSPEGRAAPSAKALPDQETDIRFFKGLYKHEVSQGIIDDIGTFGFESRQYLERRGLYEILSTWVQDFDPRVFSLPALHDEELVLPFEGI</sequence>
<accession>A0A484LQR3</accession>
<organism evidence="1 2">
    <name type="scientific">Cuscuta campestris</name>
    <dbReference type="NCBI Taxonomy" id="132261"/>
    <lineage>
        <taxon>Eukaryota</taxon>
        <taxon>Viridiplantae</taxon>
        <taxon>Streptophyta</taxon>
        <taxon>Embryophyta</taxon>
        <taxon>Tracheophyta</taxon>
        <taxon>Spermatophyta</taxon>
        <taxon>Magnoliopsida</taxon>
        <taxon>eudicotyledons</taxon>
        <taxon>Gunneridae</taxon>
        <taxon>Pentapetalae</taxon>
        <taxon>asterids</taxon>
        <taxon>lamiids</taxon>
        <taxon>Solanales</taxon>
        <taxon>Convolvulaceae</taxon>
        <taxon>Cuscuteae</taxon>
        <taxon>Cuscuta</taxon>
        <taxon>Cuscuta subgen. Grammica</taxon>
        <taxon>Cuscuta sect. Cleistogrammica</taxon>
    </lineage>
</organism>
<protein>
    <submittedName>
        <fullName evidence="1">Uncharacterized protein</fullName>
    </submittedName>
</protein>
<dbReference type="EMBL" id="OOIL02001869">
    <property type="protein sequence ID" value="VFQ78880.1"/>
    <property type="molecule type" value="Genomic_DNA"/>
</dbReference>